<evidence type="ECO:0000313" key="2">
    <source>
        <dbReference type="Proteomes" id="UP000616151"/>
    </source>
</evidence>
<organism evidence="1 2">
    <name type="scientific">Taklimakanibacter albus</name>
    <dbReference type="NCBI Taxonomy" id="2800327"/>
    <lineage>
        <taxon>Bacteria</taxon>
        <taxon>Pseudomonadati</taxon>
        <taxon>Pseudomonadota</taxon>
        <taxon>Alphaproteobacteria</taxon>
        <taxon>Hyphomicrobiales</taxon>
        <taxon>Aestuariivirgaceae</taxon>
        <taxon>Taklimakanibacter</taxon>
    </lineage>
</organism>
<comment type="caution">
    <text evidence="1">The sequence shown here is derived from an EMBL/GenBank/DDBJ whole genome shotgun (WGS) entry which is preliminary data.</text>
</comment>
<keyword evidence="1" id="KW-0378">Hydrolase</keyword>
<dbReference type="EMBL" id="JAENHL010000006">
    <property type="protein sequence ID" value="MBK1866456.1"/>
    <property type="molecule type" value="Genomic_DNA"/>
</dbReference>
<name>A0ACC5R1B4_9HYPH</name>
<evidence type="ECO:0000313" key="1">
    <source>
        <dbReference type="EMBL" id="MBK1866456.1"/>
    </source>
</evidence>
<dbReference type="EC" id="3.5.2.3" evidence="1"/>
<protein>
    <submittedName>
        <fullName evidence="1">Dihydroorotase</fullName>
        <ecNumber evidence="1">3.5.2.3</ecNumber>
    </submittedName>
</protein>
<reference evidence="1" key="1">
    <citation type="submission" date="2021-01" db="EMBL/GenBank/DDBJ databases">
        <authorList>
            <person name="Sun Q."/>
        </authorList>
    </citation>
    <scope>NUCLEOTIDE SEQUENCE</scope>
    <source>
        <strain evidence="1">YIM B02566</strain>
    </source>
</reference>
<proteinExistence type="predicted"/>
<accession>A0ACC5R1B4</accession>
<keyword evidence="2" id="KW-1185">Reference proteome</keyword>
<sequence length="439" mass="46659">MAPSAKHSSGRKAYLNARLIDPAQGLDGKGGLLIEDGWILAAGPKVTAQSAGAGTTIFDCKGQLLVPGLIDMRVFTGEPGNEYRETLATASEAAAAGGITTMIVMPNTNPVIDDAAIVDFILRRARDTAIVRVAPMAALTKGLGGEFMTEIGTLQEAGAVAVTDGNKAVANARIFRRALAYAKDFDMLVVQHAEEPTLATGVMNASETAGRLGLAGTLAVSEVIMVERDLRLVESTGARYHVAQISCRQSVEVIRAAKARGLPVTCGVSVNHLVLNENDIGAYRTFFKLSPPLRSEDDRRALVEGVQDGTIDVIVSSHDPQSADTKRLPFAEAEFGAIGLETLFSASLSLHHNDGVPLPRLIDALSAKPAQILGLEAGRLAPGAPADFTLADIQHSWTVEDHILRSRSKNSPFEHRTLEGRVLETVVAGRTVYAYDLPR</sequence>
<dbReference type="Proteomes" id="UP000616151">
    <property type="component" value="Unassembled WGS sequence"/>
</dbReference>
<gene>
    <name evidence="1" type="primary">pyrC</name>
    <name evidence="1" type="ORF">JHL16_08845</name>
</gene>